<comment type="similarity">
    <text evidence="5">Belongs to the ABC-2 integral membrane protein family.</text>
</comment>
<dbReference type="GO" id="GO:0140359">
    <property type="term" value="F:ABC-type transporter activity"/>
    <property type="evidence" value="ECO:0007669"/>
    <property type="project" value="InterPro"/>
</dbReference>
<evidence type="ECO:0000256" key="5">
    <source>
        <dbReference type="RuleBase" id="RU361157"/>
    </source>
</evidence>
<dbReference type="PANTHER" id="PTHR43027:SF1">
    <property type="entry name" value="DOXORUBICIN RESISTANCE ABC TRANSPORTER PERMEASE PROTEIN DRRC-RELATED"/>
    <property type="match status" value="1"/>
</dbReference>
<keyword evidence="2 5" id="KW-0812">Transmembrane</keyword>
<keyword evidence="5" id="KW-0813">Transport</keyword>
<organism evidence="7 8">
    <name type="scientific">Solimonas aquatica</name>
    <dbReference type="NCBI Taxonomy" id="489703"/>
    <lineage>
        <taxon>Bacteria</taxon>
        <taxon>Pseudomonadati</taxon>
        <taxon>Pseudomonadota</taxon>
        <taxon>Gammaproteobacteria</taxon>
        <taxon>Nevskiales</taxon>
        <taxon>Nevskiaceae</taxon>
        <taxon>Solimonas</taxon>
    </lineage>
</organism>
<evidence type="ECO:0000256" key="3">
    <source>
        <dbReference type="ARBA" id="ARBA00022989"/>
    </source>
</evidence>
<evidence type="ECO:0000313" key="7">
    <source>
        <dbReference type="EMBL" id="SEQ67986.1"/>
    </source>
</evidence>
<dbReference type="OrthoDB" id="9786643at2"/>
<feature type="transmembrane region" description="Helical" evidence="5">
    <location>
        <begin position="26"/>
        <end position="47"/>
    </location>
</feature>
<keyword evidence="5" id="KW-1003">Cell membrane</keyword>
<reference evidence="7 8" key="1">
    <citation type="submission" date="2016-10" db="EMBL/GenBank/DDBJ databases">
        <authorList>
            <person name="de Groot N.N."/>
        </authorList>
    </citation>
    <scope>NUCLEOTIDE SEQUENCE [LARGE SCALE GENOMIC DNA]</scope>
    <source>
        <strain evidence="7 8">DSM 25927</strain>
    </source>
</reference>
<dbReference type="PROSITE" id="PS51012">
    <property type="entry name" value="ABC_TM2"/>
    <property type="match status" value="1"/>
</dbReference>
<dbReference type="Pfam" id="PF01061">
    <property type="entry name" value="ABC2_membrane"/>
    <property type="match status" value="1"/>
</dbReference>
<dbReference type="InterPro" id="IPR013525">
    <property type="entry name" value="ABC2_TM"/>
</dbReference>
<evidence type="ECO:0000256" key="4">
    <source>
        <dbReference type="ARBA" id="ARBA00023136"/>
    </source>
</evidence>
<keyword evidence="4 5" id="KW-0472">Membrane</keyword>
<evidence type="ECO:0000259" key="6">
    <source>
        <dbReference type="PROSITE" id="PS51012"/>
    </source>
</evidence>
<gene>
    <name evidence="7" type="ORF">SAMN04488038_109115</name>
</gene>
<dbReference type="GO" id="GO:0005886">
    <property type="term" value="C:plasma membrane"/>
    <property type="evidence" value="ECO:0007669"/>
    <property type="project" value="UniProtKB-SubCell"/>
</dbReference>
<dbReference type="AlphaFoldDB" id="A0A1H9I035"/>
<dbReference type="RefSeq" id="WP_093286535.1">
    <property type="nucleotide sequence ID" value="NZ_FOFS01000009.1"/>
</dbReference>
<dbReference type="STRING" id="489703.SAMN04488038_109115"/>
<dbReference type="InterPro" id="IPR047817">
    <property type="entry name" value="ABC2_TM_bact-type"/>
</dbReference>
<feature type="transmembrane region" description="Helical" evidence="5">
    <location>
        <begin position="142"/>
        <end position="167"/>
    </location>
</feature>
<keyword evidence="8" id="KW-1185">Reference proteome</keyword>
<feature type="transmembrane region" description="Helical" evidence="5">
    <location>
        <begin position="53"/>
        <end position="71"/>
    </location>
</feature>
<protein>
    <recommendedName>
        <fullName evidence="5">Transport permease protein</fullName>
    </recommendedName>
</protein>
<feature type="domain" description="ABC transmembrane type-2" evidence="6">
    <location>
        <begin position="24"/>
        <end position="250"/>
    </location>
</feature>
<name>A0A1H9I035_9GAMM</name>
<sequence>MKSSLRRTLAIALRQFYLMRGSPTRLLPMFAWVAVDVLLWGFITRYLNQVSKAGFDFVPALLGAVLMWDFFSRVMQGVTTAFLEDVWSRNFLNLFATPLRIGEYLGGLVLTSVLGSLVGLAVMLLLASGMFGFSFFDYGLLLLPFLLVLFCFGIALGIAASAVVLRFGPASEWLVWPIPALLSPFVGVFYPLSTLPAWMQAIGHCLPPSYVFEGMRALVLQQSFAPQQLILGATLALLQILLACWFFARVHTGALRSGLIARYSAESVS</sequence>
<feature type="transmembrane region" description="Helical" evidence="5">
    <location>
        <begin position="229"/>
        <end position="248"/>
    </location>
</feature>
<feature type="transmembrane region" description="Helical" evidence="5">
    <location>
        <begin position="174"/>
        <end position="192"/>
    </location>
</feature>
<evidence type="ECO:0000256" key="2">
    <source>
        <dbReference type="ARBA" id="ARBA00022692"/>
    </source>
</evidence>
<dbReference type="PANTHER" id="PTHR43027">
    <property type="entry name" value="DOXORUBICIN RESISTANCE ABC TRANSPORTER PERMEASE PROTEIN DRRC-RELATED"/>
    <property type="match status" value="1"/>
</dbReference>
<dbReference type="EMBL" id="FOFS01000009">
    <property type="protein sequence ID" value="SEQ67986.1"/>
    <property type="molecule type" value="Genomic_DNA"/>
</dbReference>
<accession>A0A1H9I035</accession>
<keyword evidence="3 5" id="KW-1133">Transmembrane helix</keyword>
<feature type="transmembrane region" description="Helical" evidence="5">
    <location>
        <begin position="108"/>
        <end position="136"/>
    </location>
</feature>
<comment type="subcellular location">
    <subcellularLocation>
        <location evidence="5">Cell inner membrane</location>
        <topology evidence="5">Multi-pass membrane protein</topology>
    </subcellularLocation>
    <subcellularLocation>
        <location evidence="1">Membrane</location>
        <topology evidence="1">Multi-pass membrane protein</topology>
    </subcellularLocation>
</comment>
<evidence type="ECO:0000256" key="1">
    <source>
        <dbReference type="ARBA" id="ARBA00004141"/>
    </source>
</evidence>
<dbReference type="Proteomes" id="UP000199233">
    <property type="component" value="Unassembled WGS sequence"/>
</dbReference>
<dbReference type="InterPro" id="IPR052902">
    <property type="entry name" value="ABC-2_transporter"/>
</dbReference>
<proteinExistence type="inferred from homology"/>
<evidence type="ECO:0000313" key="8">
    <source>
        <dbReference type="Proteomes" id="UP000199233"/>
    </source>
</evidence>